<sequence length="1025" mass="100457">MAGRAARGVWWAGCLLAAACMSGSGADTLGESLSRDSSGAPAALRAAYIASIQADAPEAFHFRAAPSGLAAEAEGRGLTASLGGEGARVVARGREGARGWEASFGAVALGCEGAAVEVGEATPVLAGRRAEYRQGEVVTWYQHGPLGLEQGFDLARRPGCAARGEGAVEVSVAVGGSVRPVRLDATAVRLVDEAGEEAGRYAELFVRDAEGREVPAKLDVQGERIRILVDDREAVYPLVIDPLVWEVSQVLTSSGGSGAQQLGASLAISGDTAVIGAPRATVAAVGEAGAAYVFTRTGGAWVEQQKLTASYLPGSPVAARFGASVAISGDTVVIGAPAPMPVGSPGRAYVFTRSGSTWTQQQQLTPADGQANDEFGNAVAVDADTLLVGAHFDDDQATNGGSVYIFGETGGIWSQVEKLIAIDGGAGDAFGESLSFSGDLALVGAPGHVNPGNPTILAGAVYVMARVSGAWEQAQKLDAPGPTVRRFGYSVARDGTTAAVGAPGDTAAGLAAGAVYVLTQSGGIWTQAQQLLPDTGTSEAFGTSVALRADRLVVGAPLEGATDAGAVHFFDRSGGTFLRTGRLPSTAGNDKLGISVGVGADTVIAGAPGALALQGVARVFHQVEKLDAGQPCGGAAACLSGFCVDGVCCNQACGGGTEACRACSEAAGAAADGVCTIRAAGEVCRPGAGACDAEEVCDGVVGTCPGDALAPAGTSCRASVGGCDAEETCDGATVDCPEDALLPSGATCRASVGGCDAEETCDGLTDACPPDGIAAAGVECRAATGACDVAEVCDGTSGACPDDVVAGAGVECRAATGGCDMAEVCDGLSGVCPDDALAAAGTVCRDAESLCDAAEVCDGANAACPDDVIAAAGVACRPAAGPCDFPESCNGVTADCPADVVRGAGVLCRAALGTCDVAEVCDGVGAACPTDMLAAEGTACPGGACVAGVCTQDGTGGGAGGEGGGGVGGAGGGSVPPILGGDACSCRLPGDPAGASAGVLGERAAFSALALMALAVRRRGRRGSR</sequence>
<reference evidence="6 7" key="1">
    <citation type="submission" date="2013-05" db="EMBL/GenBank/DDBJ databases">
        <title>Genome assembly of Chondromyces apiculatus DSM 436.</title>
        <authorList>
            <person name="Sharma G."/>
            <person name="Khatri I."/>
            <person name="Kaur C."/>
            <person name="Mayilraj S."/>
            <person name="Subramanian S."/>
        </authorList>
    </citation>
    <scope>NUCLEOTIDE SEQUENCE [LARGE SCALE GENOMIC DNA]</scope>
    <source>
        <strain evidence="6 7">DSM 436</strain>
    </source>
</reference>
<dbReference type="RefSeq" id="WP_156041515.1">
    <property type="nucleotide sequence ID" value="NZ_ASRX01000093.1"/>
</dbReference>
<name>A0A017SWH6_9BACT</name>
<feature type="domain" description="Disintegrin" evidence="5">
    <location>
        <begin position="632"/>
        <end position="712"/>
    </location>
</feature>
<dbReference type="InterPro" id="IPR028994">
    <property type="entry name" value="Integrin_alpha_N"/>
</dbReference>
<dbReference type="AlphaFoldDB" id="A0A017SWH6"/>
<keyword evidence="7" id="KW-1185">Reference proteome</keyword>
<dbReference type="SMART" id="SM00050">
    <property type="entry name" value="DISIN"/>
    <property type="match status" value="1"/>
</dbReference>
<evidence type="ECO:0000313" key="6">
    <source>
        <dbReference type="EMBL" id="EYF00960.1"/>
    </source>
</evidence>
<dbReference type="InterPro" id="IPR013519">
    <property type="entry name" value="Int_alpha_beta-p"/>
</dbReference>
<dbReference type="InterPro" id="IPR001762">
    <property type="entry name" value="Disintegrin_dom"/>
</dbReference>
<evidence type="ECO:0000256" key="1">
    <source>
        <dbReference type="ARBA" id="ARBA00022729"/>
    </source>
</evidence>
<keyword evidence="3" id="KW-0325">Glycoprotein</keyword>
<dbReference type="SUPFAM" id="SSF50965">
    <property type="entry name" value="Galactose oxidase, central domain"/>
    <property type="match status" value="1"/>
</dbReference>
<keyword evidence="2" id="KW-0677">Repeat</keyword>
<dbReference type="PROSITE" id="PS50214">
    <property type="entry name" value="DISINTEGRIN_2"/>
    <property type="match status" value="1"/>
</dbReference>
<accession>A0A017SWH6</accession>
<evidence type="ECO:0000256" key="2">
    <source>
        <dbReference type="ARBA" id="ARBA00022737"/>
    </source>
</evidence>
<proteinExistence type="predicted"/>
<dbReference type="eggNOG" id="COG3055">
    <property type="taxonomic scope" value="Bacteria"/>
</dbReference>
<dbReference type="InterPro" id="IPR013517">
    <property type="entry name" value="FG-GAP"/>
</dbReference>
<dbReference type="EMBL" id="ASRX01000093">
    <property type="protein sequence ID" value="EYF00960.1"/>
    <property type="molecule type" value="Genomic_DNA"/>
</dbReference>
<dbReference type="Proteomes" id="UP000019678">
    <property type="component" value="Unassembled WGS sequence"/>
</dbReference>
<dbReference type="SMART" id="SM00191">
    <property type="entry name" value="Int_alpha"/>
    <property type="match status" value="5"/>
</dbReference>
<dbReference type="STRING" id="1192034.CAP_8828"/>
<feature type="chain" id="PRO_5001499716" description="Disintegrin domain-containing protein" evidence="4">
    <location>
        <begin position="27"/>
        <end position="1025"/>
    </location>
</feature>
<dbReference type="Gene3D" id="4.10.70.10">
    <property type="entry name" value="Disintegrin domain"/>
    <property type="match status" value="8"/>
</dbReference>
<dbReference type="OrthoDB" id="5525440at2"/>
<evidence type="ECO:0000256" key="4">
    <source>
        <dbReference type="SAM" id="SignalP"/>
    </source>
</evidence>
<dbReference type="Gene3D" id="2.130.10.130">
    <property type="entry name" value="Integrin alpha, N-terminal"/>
    <property type="match status" value="3"/>
</dbReference>
<dbReference type="PANTHER" id="PTHR36220">
    <property type="entry name" value="UNNAMED PRODUCT"/>
    <property type="match status" value="1"/>
</dbReference>
<dbReference type="SUPFAM" id="SSF57552">
    <property type="entry name" value="Blood coagulation inhibitor (disintegrin)"/>
    <property type="match status" value="8"/>
</dbReference>
<evidence type="ECO:0000313" key="7">
    <source>
        <dbReference type="Proteomes" id="UP000019678"/>
    </source>
</evidence>
<dbReference type="PROSITE" id="PS51470">
    <property type="entry name" value="FG_GAP"/>
    <property type="match status" value="4"/>
</dbReference>
<keyword evidence="1 4" id="KW-0732">Signal</keyword>
<gene>
    <name evidence="6" type="ORF">CAP_8828</name>
</gene>
<dbReference type="InterPro" id="IPR036436">
    <property type="entry name" value="Disintegrin_dom_sf"/>
</dbReference>
<organism evidence="6 7">
    <name type="scientific">Chondromyces apiculatus DSM 436</name>
    <dbReference type="NCBI Taxonomy" id="1192034"/>
    <lineage>
        <taxon>Bacteria</taxon>
        <taxon>Pseudomonadati</taxon>
        <taxon>Myxococcota</taxon>
        <taxon>Polyangia</taxon>
        <taxon>Polyangiales</taxon>
        <taxon>Polyangiaceae</taxon>
        <taxon>Chondromyces</taxon>
    </lineage>
</organism>
<comment type="caution">
    <text evidence="6">The sequence shown here is derived from an EMBL/GenBank/DDBJ whole genome shotgun (WGS) entry which is preliminary data.</text>
</comment>
<evidence type="ECO:0000256" key="3">
    <source>
        <dbReference type="ARBA" id="ARBA00023180"/>
    </source>
</evidence>
<dbReference type="InterPro" id="IPR011043">
    <property type="entry name" value="Gal_Oxase/kelch_b-propeller"/>
</dbReference>
<feature type="signal peptide" evidence="4">
    <location>
        <begin position="1"/>
        <end position="26"/>
    </location>
</feature>
<dbReference type="Pfam" id="PF14312">
    <property type="entry name" value="FG-GAP_2"/>
    <property type="match status" value="6"/>
</dbReference>
<protein>
    <recommendedName>
        <fullName evidence="5">Disintegrin domain-containing protein</fullName>
    </recommendedName>
</protein>
<dbReference type="PROSITE" id="PS51257">
    <property type="entry name" value="PROKAR_LIPOPROTEIN"/>
    <property type="match status" value="1"/>
</dbReference>
<dbReference type="PANTHER" id="PTHR36220:SF1">
    <property type="entry name" value="GAMMA TUBULIN COMPLEX COMPONENT C-TERMINAL DOMAIN-CONTAINING PROTEIN"/>
    <property type="match status" value="1"/>
</dbReference>
<evidence type="ECO:0000259" key="5">
    <source>
        <dbReference type="PROSITE" id="PS50214"/>
    </source>
</evidence>